<feature type="repeat" description="TPR" evidence="3">
    <location>
        <begin position="319"/>
        <end position="352"/>
    </location>
</feature>
<dbReference type="InterPro" id="IPR011990">
    <property type="entry name" value="TPR-like_helical_dom_sf"/>
</dbReference>
<feature type="repeat" description="TPR" evidence="3">
    <location>
        <begin position="192"/>
        <end position="225"/>
    </location>
</feature>
<evidence type="ECO:0000313" key="5">
    <source>
        <dbReference type="Proteomes" id="UP000029692"/>
    </source>
</evidence>
<dbReference type="Pfam" id="PF14559">
    <property type="entry name" value="TPR_19"/>
    <property type="match status" value="2"/>
</dbReference>
<dbReference type="InterPro" id="IPR038165">
    <property type="entry name" value="FlgT_C_sf"/>
</dbReference>
<dbReference type="PANTHER" id="PTHR45586:SF1">
    <property type="entry name" value="LIPOPOLYSACCHARIDE ASSEMBLY PROTEIN B"/>
    <property type="match status" value="1"/>
</dbReference>
<protein>
    <recommendedName>
        <fullName evidence="6">Tetratricopeptide repeat protein</fullName>
    </recommendedName>
</protein>
<dbReference type="Proteomes" id="UP000029692">
    <property type="component" value="Unassembled WGS sequence"/>
</dbReference>
<dbReference type="SUPFAM" id="SSF48452">
    <property type="entry name" value="TPR-like"/>
    <property type="match status" value="1"/>
</dbReference>
<feature type="repeat" description="TPR" evidence="3">
    <location>
        <begin position="56"/>
        <end position="89"/>
    </location>
</feature>
<dbReference type="eggNOG" id="COG0457">
    <property type="taxonomic scope" value="Bacteria"/>
</dbReference>
<dbReference type="Gene3D" id="1.25.40.10">
    <property type="entry name" value="Tetratricopeptide repeat domain"/>
    <property type="match status" value="3"/>
</dbReference>
<dbReference type="InterPro" id="IPR019734">
    <property type="entry name" value="TPR_rpt"/>
</dbReference>
<keyword evidence="2 3" id="KW-0802">TPR repeat</keyword>
<evidence type="ECO:0008006" key="6">
    <source>
        <dbReference type="Google" id="ProtNLM"/>
    </source>
</evidence>
<gene>
    <name evidence="4" type="ORF">DC28_00375</name>
</gene>
<evidence type="ECO:0000256" key="1">
    <source>
        <dbReference type="ARBA" id="ARBA00022737"/>
    </source>
</evidence>
<evidence type="ECO:0000256" key="3">
    <source>
        <dbReference type="PROSITE-ProRule" id="PRU00339"/>
    </source>
</evidence>
<accession>A0A098R1S4</accession>
<organism evidence="4 5">
    <name type="scientific">Spirochaeta lutea</name>
    <dbReference type="NCBI Taxonomy" id="1480694"/>
    <lineage>
        <taxon>Bacteria</taxon>
        <taxon>Pseudomonadati</taxon>
        <taxon>Spirochaetota</taxon>
        <taxon>Spirochaetia</taxon>
        <taxon>Spirochaetales</taxon>
        <taxon>Spirochaetaceae</taxon>
        <taxon>Spirochaeta</taxon>
    </lineage>
</organism>
<dbReference type="PANTHER" id="PTHR45586">
    <property type="entry name" value="TPR REPEAT-CONTAINING PROTEIN PA4667"/>
    <property type="match status" value="1"/>
</dbReference>
<proteinExistence type="predicted"/>
<dbReference type="PROSITE" id="PS50005">
    <property type="entry name" value="TPR"/>
    <property type="match status" value="6"/>
</dbReference>
<dbReference type="SMART" id="SM00028">
    <property type="entry name" value="TPR"/>
    <property type="match status" value="9"/>
</dbReference>
<feature type="repeat" description="TPR" evidence="3">
    <location>
        <begin position="226"/>
        <end position="259"/>
    </location>
</feature>
<dbReference type="Pfam" id="PF13432">
    <property type="entry name" value="TPR_16"/>
    <property type="match status" value="3"/>
</dbReference>
<dbReference type="Gene3D" id="2.40.10.410">
    <property type="entry name" value="FlgT, C-terminal domain"/>
    <property type="match status" value="1"/>
</dbReference>
<dbReference type="STRING" id="1480694.DC28_00375"/>
<evidence type="ECO:0000313" key="4">
    <source>
        <dbReference type="EMBL" id="KGE73726.1"/>
    </source>
</evidence>
<keyword evidence="1" id="KW-0677">Repeat</keyword>
<evidence type="ECO:0000256" key="2">
    <source>
        <dbReference type="ARBA" id="ARBA00022803"/>
    </source>
</evidence>
<feature type="repeat" description="TPR" evidence="3">
    <location>
        <begin position="260"/>
        <end position="293"/>
    </location>
</feature>
<reference evidence="4 5" key="1">
    <citation type="submission" date="2014-05" db="EMBL/GenBank/DDBJ databases">
        <title>De novo Genome Sequence of Spirocheata sp.</title>
        <authorList>
            <person name="Shivani Y."/>
            <person name="Subhash Y."/>
            <person name="Tushar L."/>
            <person name="Sasikala C."/>
            <person name="Ramana C.V."/>
        </authorList>
    </citation>
    <scope>NUCLEOTIDE SEQUENCE [LARGE SCALE GENOMIC DNA]</scope>
    <source>
        <strain evidence="4 5">JC230</strain>
    </source>
</reference>
<dbReference type="EMBL" id="JNUP01000003">
    <property type="protein sequence ID" value="KGE73726.1"/>
    <property type="molecule type" value="Genomic_DNA"/>
</dbReference>
<keyword evidence="5" id="KW-1185">Reference proteome</keyword>
<feature type="repeat" description="TPR" evidence="3">
    <location>
        <begin position="124"/>
        <end position="157"/>
    </location>
</feature>
<name>A0A098R1S4_9SPIO</name>
<dbReference type="AlphaFoldDB" id="A0A098R1S4"/>
<sequence>MVAISLVLITHMVFSQGLENNAIQNYQRGVELLQQDRLLRAIQQFEYASQLNPRYAQAYWGLSEGYFLLGEYDEAQNSIQTAISLAPGNISYKNQLARILLAQGIVDEADSIFTAILAQDPYNKEALLGKGELLLATQEFSQAQSLFLDTLSLHPRDRRVLLSLTLVLEAAGRRDEAERYLQRTLDLFSENYQVQFLAGKFYADRDEFSTALGHLNTALTLNPDLTKALHLKTLILIQQEQYAQALEFLERALRLEPQNSTYWYSRGLIQYRQANIPQAIESLKRGLSIAPYNEMVRLFLESIAIDNLGYEDDVRRQLGEYRTRQGQEYLTQNRFSRAAVYIERAVSLLPTDPTVRLARASLLRAQGKIASYVEELQFIVNRLNVTTIELTDALEVYEYEQQQSVSSQWGIQQFQIPRDYIVMPIFYRARPTIHPEAGDFLALALSDLLMTGNRFSFTSMPELNGRFRSPMKITEMDEAFMLAREQNADFYLVIDMQEDEREVYVSARIYLARTGRLVWHGTVTRTGNERVMDSLIWLENQLYDRLPFHGSLIQRRDNRGLINLGQYDGVQPGDTLQIADPNQILLSINGITFSAEENALQGLITIDEVDSLVSSGTISSNSFFDTINHGDSVLFEEFLNAGEPLNADQPGQSLGQFPSIYAEIRDLR</sequence>
<comment type="caution">
    <text evidence="4">The sequence shown here is derived from an EMBL/GenBank/DDBJ whole genome shotgun (WGS) entry which is preliminary data.</text>
</comment>
<dbReference type="InterPro" id="IPR051012">
    <property type="entry name" value="CellSynth/LPSAsmb/PSIAsmb"/>
</dbReference>